<dbReference type="NCBIfam" id="NF005603">
    <property type="entry name" value="PRK07340.1"/>
    <property type="match status" value="1"/>
</dbReference>
<accession>A0A7W8HIC0</accession>
<reference evidence="1 2" key="1">
    <citation type="submission" date="2020-08" db="EMBL/GenBank/DDBJ databases">
        <title>Genomic Encyclopedia of Type Strains, Phase IV (KMG-IV): sequencing the most valuable type-strain genomes for metagenomic binning, comparative biology and taxonomic classification.</title>
        <authorList>
            <person name="Goeker M."/>
        </authorList>
    </citation>
    <scope>NUCLEOTIDE SEQUENCE [LARGE SCALE GENOMIC DNA]</scope>
    <source>
        <strain evidence="1 2">DSM 29781</strain>
    </source>
</reference>
<comment type="caution">
    <text evidence="1">The sequence shown here is derived from an EMBL/GenBank/DDBJ whole genome shotgun (WGS) entry which is preliminary data.</text>
</comment>
<dbReference type="PIRSF" id="PIRSF001439">
    <property type="entry name" value="CryM"/>
    <property type="match status" value="1"/>
</dbReference>
<evidence type="ECO:0000313" key="1">
    <source>
        <dbReference type="EMBL" id="MBB5272407.1"/>
    </source>
</evidence>
<dbReference type="PANTHER" id="PTHR13812:SF19">
    <property type="entry name" value="KETIMINE REDUCTASE MU-CRYSTALLIN"/>
    <property type="match status" value="1"/>
</dbReference>
<dbReference type="InterPro" id="IPR023401">
    <property type="entry name" value="ODC_N"/>
</dbReference>
<dbReference type="EMBL" id="JACHGB010000004">
    <property type="protein sequence ID" value="MBB5272407.1"/>
    <property type="molecule type" value="Genomic_DNA"/>
</dbReference>
<dbReference type="InterPro" id="IPR036291">
    <property type="entry name" value="NAD(P)-bd_dom_sf"/>
</dbReference>
<dbReference type="Pfam" id="PF02423">
    <property type="entry name" value="OCD_Mu_crystall"/>
    <property type="match status" value="1"/>
</dbReference>
<dbReference type="Gene3D" id="3.30.1780.10">
    <property type="entry name" value="ornithine cyclodeaminase, domain 1"/>
    <property type="match status" value="1"/>
</dbReference>
<organism evidence="1 2">
    <name type="scientific">Quisquiliibacterium transsilvanicum</name>
    <dbReference type="NCBI Taxonomy" id="1549638"/>
    <lineage>
        <taxon>Bacteria</taxon>
        <taxon>Pseudomonadati</taxon>
        <taxon>Pseudomonadota</taxon>
        <taxon>Betaproteobacteria</taxon>
        <taxon>Burkholderiales</taxon>
        <taxon>Burkholderiaceae</taxon>
        <taxon>Quisquiliibacterium</taxon>
    </lineage>
</organism>
<dbReference type="InterPro" id="IPR003462">
    <property type="entry name" value="ODC_Mu_crystall"/>
</dbReference>
<dbReference type="SUPFAM" id="SSF51735">
    <property type="entry name" value="NAD(P)-binding Rossmann-fold domains"/>
    <property type="match status" value="1"/>
</dbReference>
<dbReference type="GO" id="GO:0005737">
    <property type="term" value="C:cytoplasm"/>
    <property type="evidence" value="ECO:0007669"/>
    <property type="project" value="TreeGrafter"/>
</dbReference>
<name>A0A7W8HIC0_9BURK</name>
<dbReference type="AlphaFoldDB" id="A0A7W8HIC0"/>
<dbReference type="Proteomes" id="UP000532440">
    <property type="component" value="Unassembled WGS sequence"/>
</dbReference>
<gene>
    <name evidence="1" type="ORF">HNQ70_002421</name>
</gene>
<sequence>MPDQKAMAMTRAAALPILDAGATVAALPWSRLVDALEAMLERKAAGSTLAPERLALPLPGGMLLAMPASDGEYASTKLVTVHPGNPARGLPTLLGELLLMRADTGQRLLILDGPALTARRTAALSVLAARRLAPRARGPLLIVGAGIQGRAHLEAFASVMGTRQAFIASRTRASAEALALHGRSLGIDARAVAGADDALAQAGVVVTATTSTAPVIGDGVRDDAFVAAVGAYRPEMCELPAALLHRARVYVDDPAGARHEAGDILQAGLDWARVTALEDVVAGAAAPPAHGPVVFKSVGQALWDLAAARLALEARQ</sequence>
<proteinExistence type="predicted"/>
<dbReference type="PANTHER" id="PTHR13812">
    <property type="entry name" value="KETIMINE REDUCTASE MU-CRYSTALLIN"/>
    <property type="match status" value="1"/>
</dbReference>
<dbReference type="GO" id="GO:0008473">
    <property type="term" value="F:ornithine cyclodeaminase activity"/>
    <property type="evidence" value="ECO:0007669"/>
    <property type="project" value="UniProtKB-EC"/>
</dbReference>
<protein>
    <submittedName>
        <fullName evidence="1">Ornithine cyclodeaminase</fullName>
        <ecNumber evidence="1">4.3.1.12</ecNumber>
    </submittedName>
</protein>
<keyword evidence="1" id="KW-0456">Lyase</keyword>
<dbReference type="Gene3D" id="3.40.50.720">
    <property type="entry name" value="NAD(P)-binding Rossmann-like Domain"/>
    <property type="match status" value="1"/>
</dbReference>
<evidence type="ECO:0000313" key="2">
    <source>
        <dbReference type="Proteomes" id="UP000532440"/>
    </source>
</evidence>
<keyword evidence="2" id="KW-1185">Reference proteome</keyword>
<dbReference type="EC" id="4.3.1.12" evidence="1"/>